<dbReference type="RefSeq" id="XP_004185936.1">
    <property type="nucleotide sequence ID" value="XM_004185888.1"/>
</dbReference>
<keyword evidence="2" id="KW-1185">Reference proteome</keyword>
<evidence type="ECO:0000313" key="1">
    <source>
        <dbReference type="EMBL" id="ELP86590.1"/>
    </source>
</evidence>
<evidence type="ECO:0000313" key="2">
    <source>
        <dbReference type="Proteomes" id="UP000014680"/>
    </source>
</evidence>
<dbReference type="GeneID" id="14885550"/>
<dbReference type="VEuPathDB" id="AmoebaDB:EIN_162240"/>
<dbReference type="EMBL" id="KB206960">
    <property type="protein sequence ID" value="ELP86590.1"/>
    <property type="molecule type" value="Genomic_DNA"/>
</dbReference>
<name>A0A0A1U4G3_ENTIV</name>
<gene>
    <name evidence="1" type="ORF">EIN_162240</name>
</gene>
<reference evidence="1 2" key="1">
    <citation type="submission" date="2012-10" db="EMBL/GenBank/DDBJ databases">
        <authorList>
            <person name="Zafar N."/>
            <person name="Inman J."/>
            <person name="Hall N."/>
            <person name="Lorenzi H."/>
            <person name="Caler E."/>
        </authorList>
    </citation>
    <scope>NUCLEOTIDE SEQUENCE [LARGE SCALE GENOMIC DNA]</scope>
    <source>
        <strain evidence="1 2">IP1</strain>
    </source>
</reference>
<proteinExistence type="predicted"/>
<dbReference type="AlphaFoldDB" id="A0A0A1U4G3"/>
<dbReference type="Proteomes" id="UP000014680">
    <property type="component" value="Unassembled WGS sequence"/>
</dbReference>
<organism evidence="1 2">
    <name type="scientific">Entamoeba invadens IP1</name>
    <dbReference type="NCBI Taxonomy" id="370355"/>
    <lineage>
        <taxon>Eukaryota</taxon>
        <taxon>Amoebozoa</taxon>
        <taxon>Evosea</taxon>
        <taxon>Archamoebae</taxon>
        <taxon>Mastigamoebida</taxon>
        <taxon>Entamoebidae</taxon>
        <taxon>Entamoeba</taxon>
    </lineage>
</organism>
<dbReference type="KEGG" id="eiv:EIN_162240"/>
<sequence length="160" mass="18294">MDLLRSWVSAQHLSVLFDSDTENWRMGDKDFSEKLRGKNRLYVVVSDISGSVFGGYAEHYEIGMSNNNKNFVFSLRRKNVICAQKFSALESRGVVFLPEKDEDQRLVCFGAGLWDLQICKQNAFWVGTCVQRSFDYLGLEQALCGSRNFCPQRVVVLQCD</sequence>
<accession>A0A0A1U4G3</accession>
<protein>
    <recommendedName>
        <fullName evidence="3">TLDc domain-containing protein</fullName>
    </recommendedName>
</protein>
<evidence type="ECO:0008006" key="3">
    <source>
        <dbReference type="Google" id="ProtNLM"/>
    </source>
</evidence>